<feature type="compositionally biased region" description="Low complexity" evidence="1">
    <location>
        <begin position="3173"/>
        <end position="3184"/>
    </location>
</feature>
<dbReference type="Pfam" id="PF03496">
    <property type="entry name" value="ADPrib_exo_Tox"/>
    <property type="match status" value="1"/>
</dbReference>
<feature type="region of interest" description="Disordered" evidence="1">
    <location>
        <begin position="2344"/>
        <end position="2449"/>
    </location>
</feature>
<feature type="region of interest" description="Disordered" evidence="1">
    <location>
        <begin position="1547"/>
        <end position="1566"/>
    </location>
</feature>
<feature type="compositionally biased region" description="Basic and acidic residues" evidence="1">
    <location>
        <begin position="3488"/>
        <end position="3497"/>
    </location>
</feature>
<feature type="region of interest" description="Disordered" evidence="1">
    <location>
        <begin position="4478"/>
        <end position="4511"/>
    </location>
</feature>
<feature type="region of interest" description="Disordered" evidence="1">
    <location>
        <begin position="3371"/>
        <end position="3738"/>
    </location>
</feature>
<feature type="compositionally biased region" description="Basic and acidic residues" evidence="1">
    <location>
        <begin position="507"/>
        <end position="520"/>
    </location>
</feature>
<feature type="compositionally biased region" description="Low complexity" evidence="1">
    <location>
        <begin position="1603"/>
        <end position="1615"/>
    </location>
</feature>
<feature type="compositionally biased region" description="Basic and acidic residues" evidence="1">
    <location>
        <begin position="4497"/>
        <end position="4511"/>
    </location>
</feature>
<feature type="region of interest" description="Disordered" evidence="1">
    <location>
        <begin position="4165"/>
        <end position="4215"/>
    </location>
</feature>
<sequence>MGFDSDSDSETSSEDPDDRGEVLRGDEDIRNFVPPRRPWAAHPQDQLPGSGPANATRIMDDGAADQWARYYLGVAVTPDGAPPQEGTPYTLHLSSEQAHAISEFTGAAYSMVTDGLVHGDVGTYDRDEFLSLVTNMDGGLDRAFVPAPVIVHHGAGAAMREALGIDTSDPSTLHNLVGTVAPIGSYVSTSFGSRAAFEAPVYLTMRVPLGYTAAYVAPVSHAPSEREVMLHRGSELLFHSAYTAPGQRTPDGPVEDLWFVEAEVVPTGWRPPPGWRPSPSYTAHHGYQPAAPVPAETPVASGGYDGGQGDQGARPSGQYGGADSGGFGPGSTGQSAPQDNRGPGYYSGGHYRTYGESPEASAQPQEVQGDSPQDGSGSGRNPRTRADSDGPVHETDAPKRETAAPDDITDEFGGLYDDAPATAPRPTQTPDPDNPWAGNPPTTPDLTNLIDPKASKDRPRTVEAFIADLTDTRPTLNDLFPPTGDDASTDTDVTVFVQWRDRIRRIRDTMRGESHRDNRGQETAPPQIDADTPDQNRVEDRRQEEAGASTTPHPDEDPPPYPGREEAPRHEQAPAEPEIIGPITQTGAIIGPGDEDAYIAAHANEAGLTQTDLDHTPNPSQEQNLPAYPGRQQPPHTDQPPAQPEIIGPITQTGAIIGPDDEDAYIAAHANEAGLTQTDLDHTPNPSQEQNPPSYPGRGPDIPPEAPPAYTETARPDFNSEPASFGLLSTPEESGDAFASLNALADLDIGDAQRHVGQNSGPRPFESAARRMEQAHQRHFDGARTFTDSAEASHYGNTVWSTGPHPPAGPARSPLRTYAFSPQRFNILLRDNGPWTDETRAVITGLDQELNRTPVPEDIVVTTHAPSATLREAQEGGSDYRNNTYTWGLLSGPESRDPSLGVVHLRVPEGTPAAWIPTASPTNSDGLLLPRGLTYRIHEAVFSGRRWHFFAEVVAADSPGAAREHQSDSSRRPDNDDSPAGGGNTRPNGVSRPDGAGHDHTTADNSPHNNAPHQGVQPTPGASGRGAADPAEVFARPEDAIDDFGGLYDDAPASAEKEGGAPRDSAPDPDPAAVRPAYGAPTFAEALAELLSSPDFSLTNLLADINRIAELTSAPYEPVDKTLPAVPPALPPQAPLAEIATTDTPAYQPPVRRGYDPLYDDPDEAPGPDSDTVDQQQATADTPRPDGVPDRDTAPADLAPPPGTVSTASSGQGGQTSGAAGRAGDPGPAGRPTDTAVTATAPGASSDTAADPAHVPLPPSGAPSVHSAPPAGQDTGDNRSDRTTRSAPSTLPTGRTEPPAVQQTDPDDTSDGEESETPADPAHVPPPPSGAPSVHSAPPAGQDTGDNRSDRTTRSAPSTLPTGRTEPPAVQQTDPDDTSDGEESETPADPAHVPPPSSGAPSVHSAPPAGQDTGDNRSDRTTRSAPSTLPTGRTEPPAVQQTDPDDTSDGEESETPADPAHVPLPASDTSSTHSAPPADPPTPDTPVREADLGYLLTSNMFRPNLIETGDVDRQLVQRLAQGNIGDHGMRRAFGDAVRRQAQDDVRPFFRPGGFSTRVQGPGGTWGAKVRVNPSGTYRLGNHPAPPPASSDSRAPRADRASRPRVTSAAGAAVSRGAGGSHGGNKSFSLGILITPFYIAPAEVGSFGWRGSFRATFSYRARSTGHSTSTSSGSSTIVEVKGEPHVYGADLDMDIELVPPRQPGHDAPDPITDRSRLHVDLSVPGGIARNEHEAPQEITLRDPLMRNQFGGRTGGRFPGPGSRRIGQSHPIDAGEVVRVPQPGERDQDAKVRLADFVFDTLMAEDYPRRITRSVPKLDERLTRLREEYRQTIRTMFSPENLPETLSAMTNDALRPVFKDAKGKPRAVEIRSFPTRYRLLPSPPKLNDISTMTGSAKSAATTKSQTSTAKVSVGSGLDITPSLTDIVAGRIAPLYADVTGGRSWTAGGGKATTGSVTPMFWGAPGSGAYDVERNFHLRFYEDGADHLFTGSTVELLTFEDAKLIAQSSTDQQGLRTRPGDGRATTVEPGRRPPFANLALDQPTNLSWTMPVSFAWSGGEVFHPTPTPRPAGTAAPTPEELEMLGRTVTDWITQNLLNEISRHRPGLVVTDLSRSRGDFAARPGNQDKGYRELSPREKPPLRRSFDVALENTLKVAQEISDATLKGGHVDLPHYGLPVVLRDTAIEHPSTVAVRLFATFGPLQHAGTTERSTGVEVSGGSQSNTSKGSSWNWSLGARMFGNVRAGEPDARGTRTPGGVFPQIRTSLSRTIGGSQGQSGDATYTATLMFDGASDLWESDAIFRANFYEDDDIGQSRDTAPVGSRGTPFRQFVPAQFELATPRLPTAITLNDTAGTGTGRIHDLGQDEARSLVTGRAPRTEGDGRRGQGQGTGRGGRRRIDPPAGEVPAAGGGRRRQPPAIELPSRGGQRDRPQATGQPVGRDGRRDRQPSVHERLRRAGAFVVDVELDYTLGTGDNARDIHLIDAAGRLFSRDVAGRHFFGTHEGYSRKIDHHSSASEGGRLFYPASLSKQNLAPNILFGVTTDVDMSGGFWSPNTLRVAMNTSAHIDSVAFKPVKASVIIEGETPVGLNTGTVRTWTFSVGGSMLPALVTTAPAESPNTPMDSTYNPTFFSGATGDRTWTLSSRTAGAAGSFSVKRSYLIKSGYSYLFAGSGRIQQAVEFRPDWSIGPTKSRTPLYHGWQADKRNLLSGFMHGRDAMASGLLPDLDVVSDGRTRRLSELERQPHPPVRIRPGFHGSGTAYRAPDPTAALDSLSAGLRGNGFELTANSRDDLRNALQSNLGRRAAAPAPVPVKIRRADHSLLVADLPAIDAVVDISRTWSDRPQAEYTGGEAEFREKFTWSVTRSASASSGRQDTAGVGGFGFMPSLPRSGDDVPAGEAPAGVTPTTLAPAHSHSGSSGHSHTSDTAESQTHTVVLAMPAPYTKLTGETDLHLDLHIETKAAHTDTLQVPAGLRRDGIRVTAPGGTVQELFPAPYLAFGDQTAGPDVEPVRNVPENVGALDGNSPREALRSWNGHHPVPPEGRGALILPTAIENDGKDIRDLAHVVFAHSLGWTPEPRHFDADGDYTAEAVSAARDFTTDKLKLTSRFQGIDQHLGPEALTGLYLGADSPDGTDLLDLGKSTWGLKAEPDLDSGHILDVAPTGTVDGFLTDTEATTETAAHTTSHANAGGPAFGDTSSGTFHPEHTGTQYTSLEYNQGAGEGGPSSVTTAPGAPSHGSRLRQGPLYLVEFNTQWAVAAQSGDSTYRGRTDVRMAAWVPQQDALRLGIIDQAKIDAFDAQRRSLSESQEDLARADDALLKAQHDLTYAANAVAGGTAPEGVGHADKQADLPLKLREYDTRLRSWIEQLNNARRTLFEDSDSESAEGGSSGGSSDESSSASGSEGSESGSESAEDSSSGDSSADSDSDSESGGRRTPDPATGSGRPSTESGPVRAHGTGEESGRARQSGSTGGRGRSTGAGTGRAPEPGTGRAPGDRRFPHPEAEEDPGYESDSEDDLYSATPPRRATPGPGQPRVPTTDTPAQQTGTTAPETPGSTRGPEPARPRRVESESEPDSESGGEDVPAPKDLVPESKAKEQAAADERGGDSPSPQDLASVFAAELNPRQDHSGGGTETDGEQTTDRFEADPPTESPVIPPAPQSTPVSSPEPTPRPETQRQPPADARSDSENTGDSDDDGKTPARTEADHRVTQVTAPEQHATSHQAPTGGRRAEGVNPTAARDERPTELTPIQVTDVRSELKSLSGREGIPDEEVQAAYRKWLKLGRPIPKSTPLAVHVAYLYVTGELPGLRGGALGLEGELHSIGLPLPRGYSFDDFDEVVEAREFSIVLDLGHRGPILEIVSKPFAVVDGDVGRPSAEEVHRAVQDAVSRLTSARDGARLEQIFADDRFYVDPVAGDFPIRKNGDGDADQVYAHYSAGVPLAGMPQFMRYVGESMRTDGANSTARSQLRDGMRLAQGISREAANTHGFSRFERKELEGFLALTYTQFAAIAEQRYDGSGMAKHFAALNSRVDLWDARDSLSPQVQQYLHQSSVNLSTRFAENFRSRRRRDTRPGVALLETRLSGGWTLRNYLDGAFSDHATRRVGQYEAMTIRTTMGMDYNYSQGVPMLDPPGLVVELRAQGESEESPHGLQATAEDIADAVRDSYRVAQSLKRGDGGNLGFTDNGGPDDDPGGGPGSGPGGGPSGGYGGAAGGNPYSQYPPPSGGGSYGFGPYGGRYVGQDYSYTGHGYNRAPEPSTHRHDPSSYPHSYGHGGGSSSRDHQDDNDAPAPAPATGQGVSSEPPAPRRSDGGEDSADRGRSGSARSDASASPDQRSTAAGNQGDQQRPQKVGPADDLFDTPPLQSPKTPEPADPNDPWGGNPPKTLDLSGLIDPKKNRKHTRTIDDIIADLTYRYGLDDLGNHTSEDAVTQVFLARPHEADPSLQYDDGGDTYEGYGETADPEDAQTPYFQVQYSQYPTAAQYSQYPAGSGAEPAAGSAYGHPAQDRADAPAQHEAEAHARYGTEAPAQAQDEGGEESGAWQLSYDGVEDLVAAAQTDVVDSHRFTEGGSDGSTELLQFENGVSAVFKDTEDATFAVDRADAEQLASLVGRAIGANVPGVLRIGRYQILVHYLPGTSGFTYLDRPRPMLTDSRSGHILGLLDVLIANGDRNPGNWLDQGDGTVAGIDHGKAWFKYEFTPEDPTDLDGMAFTEIMGPYYDFDRNEWIDNPLTRADARWLRSRLLPLRSEFTNLGRGDWFDEMMARLDMLAGHASGTADLVTGNSR</sequence>
<feature type="domain" description="ADP ribosyltransferase" evidence="2">
    <location>
        <begin position="91"/>
        <end position="237"/>
    </location>
</feature>
<feature type="region of interest" description="Disordered" evidence="1">
    <location>
        <begin position="753"/>
        <end position="775"/>
    </location>
</feature>
<feature type="compositionally biased region" description="Acidic residues" evidence="1">
    <location>
        <begin position="1443"/>
        <end position="1455"/>
    </location>
</feature>
<feature type="compositionally biased region" description="Low complexity" evidence="1">
    <location>
        <begin position="1217"/>
        <end position="1235"/>
    </location>
</feature>
<feature type="compositionally biased region" description="Pro residues" evidence="1">
    <location>
        <begin position="3644"/>
        <end position="3666"/>
    </location>
</feature>
<dbReference type="InterPro" id="IPR003540">
    <property type="entry name" value="ADP-ribosyltransferase"/>
</dbReference>
<feature type="compositionally biased region" description="Polar residues" evidence="1">
    <location>
        <begin position="3191"/>
        <end position="3211"/>
    </location>
</feature>
<keyword evidence="4" id="KW-1185">Reference proteome</keyword>
<dbReference type="Gene3D" id="3.90.176.10">
    <property type="entry name" value="Toxin ADP-ribosyltransferase, Chain A, domain 1"/>
    <property type="match status" value="2"/>
</dbReference>
<feature type="compositionally biased region" description="Basic and acidic residues" evidence="1">
    <location>
        <begin position="534"/>
        <end position="545"/>
    </location>
</feature>
<feature type="compositionally biased region" description="Low complexity" evidence="1">
    <location>
        <begin position="3531"/>
        <end position="3549"/>
    </location>
</feature>
<dbReference type="RefSeq" id="WP_386699714.1">
    <property type="nucleotide sequence ID" value="NZ_JBHSIY010000023.1"/>
</dbReference>
<feature type="compositionally biased region" description="Gly residues" evidence="1">
    <location>
        <begin position="3464"/>
        <end position="3476"/>
    </location>
</feature>
<accession>A0ABV9SRP9</accession>
<feature type="region of interest" description="Disordered" evidence="1">
    <location>
        <begin position="1"/>
        <end position="54"/>
    </location>
</feature>
<feature type="region of interest" description="Disordered" evidence="1">
    <location>
        <begin position="1571"/>
        <end position="1621"/>
    </location>
</feature>
<feature type="compositionally biased region" description="Low complexity" evidence="1">
    <location>
        <begin position="2908"/>
        <end position="2917"/>
    </location>
</feature>
<feature type="compositionally biased region" description="Basic and acidic residues" evidence="1">
    <location>
        <begin position="3690"/>
        <end position="3703"/>
    </location>
</feature>
<dbReference type="Proteomes" id="UP001595858">
    <property type="component" value="Unassembled WGS sequence"/>
</dbReference>
<feature type="compositionally biased region" description="Basic and acidic residues" evidence="1">
    <location>
        <begin position="2355"/>
        <end position="2365"/>
    </location>
</feature>
<feature type="region of interest" description="Disordered" evidence="1">
    <location>
        <begin position="3173"/>
        <end position="3236"/>
    </location>
</feature>
<feature type="compositionally biased region" description="Pro residues" evidence="1">
    <location>
        <begin position="1125"/>
        <end position="1134"/>
    </location>
</feature>
<feature type="compositionally biased region" description="Gly residues" evidence="1">
    <location>
        <begin position="4187"/>
        <end position="4207"/>
    </location>
</feature>
<feature type="compositionally biased region" description="Polar residues" evidence="1">
    <location>
        <begin position="3704"/>
        <end position="3718"/>
    </location>
</feature>
<feature type="region of interest" description="Disordered" evidence="1">
    <location>
        <begin position="2115"/>
        <end position="2136"/>
    </location>
</feature>
<feature type="region of interest" description="Disordered" evidence="1">
    <location>
        <begin position="2881"/>
        <end position="2925"/>
    </location>
</feature>
<feature type="region of interest" description="Disordered" evidence="1">
    <location>
        <begin position="4433"/>
        <end position="4457"/>
    </location>
</feature>
<proteinExistence type="predicted"/>
<feature type="compositionally biased region" description="Low complexity" evidence="1">
    <location>
        <begin position="4479"/>
        <end position="4494"/>
    </location>
</feature>
<feature type="compositionally biased region" description="Basic and acidic residues" evidence="1">
    <location>
        <begin position="3583"/>
        <end position="3600"/>
    </location>
</feature>
<feature type="compositionally biased region" description="Polar residues" evidence="1">
    <location>
        <begin position="1003"/>
        <end position="1012"/>
    </location>
</feature>
<feature type="region of interest" description="Disordered" evidence="1">
    <location>
        <begin position="958"/>
        <end position="1029"/>
    </location>
</feature>
<feature type="region of interest" description="Disordered" evidence="1">
    <location>
        <begin position="2205"/>
        <end position="2224"/>
    </location>
</feature>
<feature type="compositionally biased region" description="Acidic residues" evidence="1">
    <location>
        <begin position="3498"/>
        <end position="3512"/>
    </location>
</feature>
<feature type="region of interest" description="Disordered" evidence="1">
    <location>
        <begin position="1116"/>
        <end position="1489"/>
    </location>
</feature>
<feature type="compositionally biased region" description="Acidic residues" evidence="1">
    <location>
        <begin position="3565"/>
        <end position="3574"/>
    </location>
</feature>
<evidence type="ECO:0000259" key="2">
    <source>
        <dbReference type="Pfam" id="PF03496"/>
    </source>
</evidence>
<feature type="compositionally biased region" description="Basic and acidic residues" evidence="1">
    <location>
        <begin position="19"/>
        <end position="30"/>
    </location>
</feature>
<dbReference type="EMBL" id="JBHSIY010000023">
    <property type="protein sequence ID" value="MFC4869008.1"/>
    <property type="molecule type" value="Genomic_DNA"/>
</dbReference>
<feature type="compositionally biased region" description="Acidic residues" evidence="1">
    <location>
        <begin position="1"/>
        <end position="18"/>
    </location>
</feature>
<feature type="compositionally biased region" description="Basic and acidic residues" evidence="1">
    <location>
        <begin position="962"/>
        <end position="975"/>
    </location>
</feature>
<feature type="compositionally biased region" description="Basic and acidic residues" evidence="1">
    <location>
        <begin position="563"/>
        <end position="573"/>
    </location>
</feature>
<comment type="caution">
    <text evidence="3">The sequence shown here is derived from an EMBL/GenBank/DDBJ whole genome shotgun (WGS) entry which is preliminary data.</text>
</comment>
<dbReference type="SUPFAM" id="SSF56399">
    <property type="entry name" value="ADP-ribosylation"/>
    <property type="match status" value="2"/>
</dbReference>
<feature type="compositionally biased region" description="Polar residues" evidence="1">
    <location>
        <begin position="607"/>
        <end position="624"/>
    </location>
</feature>
<evidence type="ECO:0000256" key="1">
    <source>
        <dbReference type="SAM" id="MobiDB-lite"/>
    </source>
</evidence>
<feature type="compositionally biased region" description="Polar residues" evidence="1">
    <location>
        <begin position="674"/>
        <end position="692"/>
    </location>
</feature>
<feature type="compositionally biased region" description="Low complexity" evidence="1">
    <location>
        <begin position="3386"/>
        <end position="3416"/>
    </location>
</feature>
<reference evidence="4" key="1">
    <citation type="journal article" date="2019" name="Int. J. Syst. Evol. Microbiol.">
        <title>The Global Catalogue of Microorganisms (GCM) 10K type strain sequencing project: providing services to taxonomists for standard genome sequencing and annotation.</title>
        <authorList>
            <consortium name="The Broad Institute Genomics Platform"/>
            <consortium name="The Broad Institute Genome Sequencing Center for Infectious Disease"/>
            <person name="Wu L."/>
            <person name="Ma J."/>
        </authorList>
    </citation>
    <scope>NUCLEOTIDE SEQUENCE [LARGE SCALE GENOMIC DNA]</scope>
    <source>
        <strain evidence="4">CGMCC 4.7304</strain>
    </source>
</reference>
<feature type="compositionally biased region" description="Basic and acidic residues" evidence="1">
    <location>
        <begin position="1183"/>
        <end position="1194"/>
    </location>
</feature>
<feature type="compositionally biased region" description="Low complexity" evidence="1">
    <location>
        <begin position="1331"/>
        <end position="1341"/>
    </location>
</feature>
<evidence type="ECO:0000313" key="4">
    <source>
        <dbReference type="Proteomes" id="UP001595858"/>
    </source>
</evidence>
<organism evidence="3 4">
    <name type="scientific">Streptomonospora arabica</name>
    <dbReference type="NCBI Taxonomy" id="412417"/>
    <lineage>
        <taxon>Bacteria</taxon>
        <taxon>Bacillati</taxon>
        <taxon>Actinomycetota</taxon>
        <taxon>Actinomycetes</taxon>
        <taxon>Streptosporangiales</taxon>
        <taxon>Nocardiopsidaceae</taxon>
        <taxon>Streptomonospora</taxon>
    </lineage>
</organism>
<feature type="compositionally biased region" description="Polar residues" evidence="1">
    <location>
        <begin position="2215"/>
        <end position="2224"/>
    </location>
</feature>
<gene>
    <name evidence="3" type="ORF">ACFPCZ_20435</name>
</gene>
<feature type="compositionally biased region" description="Low complexity" evidence="1">
    <location>
        <begin position="4314"/>
        <end position="4329"/>
    </location>
</feature>
<feature type="compositionally biased region" description="Acidic residues" evidence="1">
    <location>
        <begin position="1374"/>
        <end position="1386"/>
    </location>
</feature>
<feature type="compositionally biased region" description="Basic and acidic residues" evidence="1">
    <location>
        <begin position="384"/>
        <end position="403"/>
    </location>
</feature>
<evidence type="ECO:0000313" key="3">
    <source>
        <dbReference type="EMBL" id="MFC4869008.1"/>
    </source>
</evidence>
<feature type="compositionally biased region" description="Acidic residues" evidence="1">
    <location>
        <begin position="1305"/>
        <end position="1317"/>
    </location>
</feature>
<feature type="compositionally biased region" description="Low complexity" evidence="1">
    <location>
        <begin position="417"/>
        <end position="426"/>
    </location>
</feature>
<feature type="region of interest" description="Disordered" evidence="1">
    <location>
        <begin position="507"/>
        <end position="731"/>
    </location>
</feature>
<feature type="region of interest" description="Disordered" evidence="1">
    <location>
        <begin position="797"/>
        <end position="816"/>
    </location>
</feature>
<feature type="compositionally biased region" description="Basic and acidic residues" evidence="1">
    <location>
        <begin position="2437"/>
        <end position="2449"/>
    </location>
</feature>
<feature type="compositionally biased region" description="Basic and acidic residues" evidence="1">
    <location>
        <begin position="4298"/>
        <end position="4313"/>
    </location>
</feature>
<feature type="compositionally biased region" description="Gly residues" evidence="1">
    <location>
        <begin position="318"/>
        <end position="331"/>
    </location>
</feature>
<feature type="compositionally biased region" description="Polar residues" evidence="1">
    <location>
        <begin position="4330"/>
        <end position="4341"/>
    </location>
</feature>
<feature type="region of interest" description="Disordered" evidence="1">
    <location>
        <begin position="268"/>
        <end position="459"/>
    </location>
</feature>
<feature type="region of interest" description="Disordered" evidence="1">
    <location>
        <begin position="1042"/>
        <end position="1077"/>
    </location>
</feature>
<dbReference type="PROSITE" id="PS51996">
    <property type="entry name" value="TR_MART"/>
    <property type="match status" value="1"/>
</dbReference>
<feature type="compositionally biased region" description="Low complexity" evidence="1">
    <location>
        <begin position="289"/>
        <end position="302"/>
    </location>
</feature>
<feature type="compositionally biased region" description="Basic and acidic residues" evidence="1">
    <location>
        <begin position="2125"/>
        <end position="2136"/>
    </location>
</feature>
<feature type="region of interest" description="Disordered" evidence="1">
    <location>
        <begin position="4240"/>
        <end position="4393"/>
    </location>
</feature>
<name>A0ABV9SRP9_9ACTN</name>
<feature type="compositionally biased region" description="Basic and acidic residues" evidence="1">
    <location>
        <begin position="3555"/>
        <end position="3564"/>
    </location>
</feature>
<feature type="region of interest" description="Disordered" evidence="1">
    <location>
        <begin position="2006"/>
        <end position="2036"/>
    </location>
</feature>
<protein>
    <submittedName>
        <fullName evidence="3">ADP-ribosyltransferase</fullName>
    </submittedName>
</protein>